<accession>A0A1R1JE65</accession>
<comment type="caution">
    <text evidence="1">The sequence shown here is derived from an EMBL/GenBank/DDBJ whole genome shotgun (WGS) entry which is preliminary data.</text>
</comment>
<dbReference type="GO" id="GO:0016740">
    <property type="term" value="F:transferase activity"/>
    <property type="evidence" value="ECO:0007669"/>
    <property type="project" value="UniProtKB-KW"/>
</dbReference>
<gene>
    <name evidence="1" type="ORF">BW685_10140</name>
</gene>
<organism evidence="1 2">
    <name type="scientific">Burkholderia ubonensis</name>
    <dbReference type="NCBI Taxonomy" id="101571"/>
    <lineage>
        <taxon>Bacteria</taxon>
        <taxon>Pseudomonadati</taxon>
        <taxon>Pseudomonadota</taxon>
        <taxon>Betaproteobacteria</taxon>
        <taxon>Burkholderiales</taxon>
        <taxon>Burkholderiaceae</taxon>
        <taxon>Burkholderia</taxon>
        <taxon>Burkholderia cepacia complex</taxon>
    </lineage>
</organism>
<keyword evidence="1" id="KW-0808">Transferase</keyword>
<evidence type="ECO:0000313" key="1">
    <source>
        <dbReference type="EMBL" id="OMG73656.1"/>
    </source>
</evidence>
<dbReference type="AlphaFoldDB" id="A0A1R1JE65"/>
<name>A0A1R1JE65_9BURK</name>
<sequence>MYFCVLCRIRTASYPFRHLAALAAAQEEARRRGRPCRACIE</sequence>
<proteinExistence type="predicted"/>
<evidence type="ECO:0000313" key="2">
    <source>
        <dbReference type="Proteomes" id="UP000187194"/>
    </source>
</evidence>
<protein>
    <submittedName>
        <fullName evidence="1">3-oxoadipate:succinyl-CoA transferase</fullName>
    </submittedName>
</protein>
<dbReference type="EMBL" id="MTJZ01000010">
    <property type="protein sequence ID" value="OMG73656.1"/>
    <property type="molecule type" value="Genomic_DNA"/>
</dbReference>
<reference evidence="1 2" key="1">
    <citation type="submission" date="2017-01" db="EMBL/GenBank/DDBJ databases">
        <title>Phylogeographic, genomic and meropenem susceptibility analysis of Burkholderia ubonensis.</title>
        <authorList>
            <person name="Price E.P."/>
            <person name="Sarovich D.S."/>
            <person name="Webb J.R."/>
            <person name="Hall C.M."/>
            <person name="Sahl J.W."/>
            <person name="Kaestli M."/>
            <person name="Mayo M."/>
            <person name="Harrington G."/>
            <person name="Baker A.L."/>
            <person name="Sidak-Loftis L.C."/>
            <person name="Lummis M."/>
            <person name="Schupp J.M."/>
            <person name="Gillece J.D."/>
            <person name="Tuanyok A."/>
            <person name="Warner J."/>
            <person name="Busch J.D."/>
            <person name="Keim P."/>
            <person name="Currie B.J."/>
            <person name="Wagner D.M."/>
        </authorList>
    </citation>
    <scope>NUCLEOTIDE SEQUENCE [LARGE SCALE GENOMIC DNA]</scope>
    <source>
        <strain evidence="1 2">A21</strain>
    </source>
</reference>
<dbReference type="Proteomes" id="UP000187194">
    <property type="component" value="Unassembled WGS sequence"/>
</dbReference>